<dbReference type="GO" id="GO:0005546">
    <property type="term" value="F:phosphatidylinositol-4,5-bisphosphate binding"/>
    <property type="evidence" value="ECO:0007669"/>
    <property type="project" value="TreeGrafter"/>
</dbReference>
<name>A0A8J6HR94_TENMO</name>
<evidence type="ECO:0000256" key="2">
    <source>
        <dbReference type="ARBA" id="ARBA00022737"/>
    </source>
</evidence>
<dbReference type="InterPro" id="IPR003591">
    <property type="entry name" value="Leu-rich_rpt_typical-subtyp"/>
</dbReference>
<keyword evidence="1" id="KW-0433">Leucine-rich repeat</keyword>
<feature type="domain" description="Disease resistance R13L4/SHOC-2-like LRR" evidence="4">
    <location>
        <begin position="3"/>
        <end position="108"/>
    </location>
</feature>
<organism evidence="5 6">
    <name type="scientific">Tenebrio molitor</name>
    <name type="common">Yellow mealworm beetle</name>
    <dbReference type="NCBI Taxonomy" id="7067"/>
    <lineage>
        <taxon>Eukaryota</taxon>
        <taxon>Metazoa</taxon>
        <taxon>Ecdysozoa</taxon>
        <taxon>Arthropoda</taxon>
        <taxon>Hexapoda</taxon>
        <taxon>Insecta</taxon>
        <taxon>Pterygota</taxon>
        <taxon>Neoptera</taxon>
        <taxon>Endopterygota</taxon>
        <taxon>Coleoptera</taxon>
        <taxon>Polyphaga</taxon>
        <taxon>Cucujiformia</taxon>
        <taxon>Tenebrionidae</taxon>
        <taxon>Tenebrio</taxon>
    </lineage>
</organism>
<comment type="caution">
    <text evidence="5">The sequence shown here is derived from an EMBL/GenBank/DDBJ whole genome shotgun (WGS) entry which is preliminary data.</text>
</comment>
<dbReference type="InterPro" id="IPR007122">
    <property type="entry name" value="Villin/Gelsolin"/>
</dbReference>
<dbReference type="FunFam" id="3.40.20.10:FF:000031">
    <property type="entry name" value="protein flightless-1 homolog isoform X1"/>
    <property type="match status" value="1"/>
</dbReference>
<dbReference type="SMART" id="SM00364">
    <property type="entry name" value="LRR_BAC"/>
    <property type="match status" value="4"/>
</dbReference>
<dbReference type="SUPFAM" id="SSF55753">
    <property type="entry name" value="Actin depolymerizing proteins"/>
    <property type="match status" value="4"/>
</dbReference>
<dbReference type="SMART" id="SM00262">
    <property type="entry name" value="GEL"/>
    <property type="match status" value="3"/>
</dbReference>
<keyword evidence="2" id="KW-0677">Repeat</keyword>
<dbReference type="Proteomes" id="UP000719412">
    <property type="component" value="Unassembled WGS sequence"/>
</dbReference>
<protein>
    <recommendedName>
        <fullName evidence="7">Protein flightless-1</fullName>
    </recommendedName>
</protein>
<dbReference type="InterPro" id="IPR001611">
    <property type="entry name" value="Leu-rich_rpt"/>
</dbReference>
<reference evidence="5" key="2">
    <citation type="submission" date="2021-08" db="EMBL/GenBank/DDBJ databases">
        <authorList>
            <person name="Eriksson T."/>
        </authorList>
    </citation>
    <scope>NUCLEOTIDE SEQUENCE</scope>
    <source>
        <strain evidence="5">Stoneville</strain>
        <tissue evidence="5">Whole head</tissue>
    </source>
</reference>
<dbReference type="GO" id="GO:0051016">
    <property type="term" value="P:barbed-end actin filament capping"/>
    <property type="evidence" value="ECO:0007669"/>
    <property type="project" value="TreeGrafter"/>
</dbReference>
<dbReference type="PANTHER" id="PTHR11977">
    <property type="entry name" value="VILLIN"/>
    <property type="match status" value="1"/>
</dbReference>
<dbReference type="Pfam" id="PF23598">
    <property type="entry name" value="LRR_14"/>
    <property type="match status" value="1"/>
</dbReference>
<dbReference type="CDD" id="cd11292">
    <property type="entry name" value="gelsolin_S3_like"/>
    <property type="match status" value="1"/>
</dbReference>
<evidence type="ECO:0000259" key="4">
    <source>
        <dbReference type="Pfam" id="PF23598"/>
    </source>
</evidence>
<dbReference type="GO" id="GO:0005634">
    <property type="term" value="C:nucleus"/>
    <property type="evidence" value="ECO:0007669"/>
    <property type="project" value="TreeGrafter"/>
</dbReference>
<dbReference type="Pfam" id="PF00626">
    <property type="entry name" value="Gelsolin"/>
    <property type="match status" value="3"/>
</dbReference>
<dbReference type="InterPro" id="IPR029006">
    <property type="entry name" value="ADF-H/Gelsolin-like_dom_sf"/>
</dbReference>
<dbReference type="CDD" id="cd11280">
    <property type="entry name" value="gelsolin_like"/>
    <property type="match status" value="1"/>
</dbReference>
<dbReference type="PRINTS" id="PR00597">
    <property type="entry name" value="GELSOLIN"/>
</dbReference>
<feature type="domain" description="Gelsolin-like" evidence="3">
    <location>
        <begin position="395"/>
        <end position="466"/>
    </location>
</feature>
<reference evidence="5" key="1">
    <citation type="journal article" date="2020" name="J Insects Food Feed">
        <title>The yellow mealworm (Tenebrio molitor) genome: a resource for the emerging insects as food and feed industry.</title>
        <authorList>
            <person name="Eriksson T."/>
            <person name="Andere A."/>
            <person name="Kelstrup H."/>
            <person name="Emery V."/>
            <person name="Picard C."/>
        </authorList>
    </citation>
    <scope>NUCLEOTIDE SEQUENCE</scope>
    <source>
        <strain evidence="5">Stoneville</strain>
        <tissue evidence="5">Whole head</tissue>
    </source>
</reference>
<dbReference type="GO" id="GO:0008154">
    <property type="term" value="P:actin polymerization or depolymerization"/>
    <property type="evidence" value="ECO:0007669"/>
    <property type="project" value="TreeGrafter"/>
</dbReference>
<dbReference type="InterPro" id="IPR055414">
    <property type="entry name" value="LRR_R13L4/SHOC2-like"/>
</dbReference>
<dbReference type="PANTHER" id="PTHR11977:SF51">
    <property type="entry name" value="PROTEIN FLIGHTLESS-1 HOMOLOG"/>
    <property type="match status" value="1"/>
</dbReference>
<dbReference type="SMART" id="SM00369">
    <property type="entry name" value="LRR_TYP"/>
    <property type="match status" value="4"/>
</dbReference>
<dbReference type="AlphaFoldDB" id="A0A8J6HR94"/>
<dbReference type="GO" id="GO:0015629">
    <property type="term" value="C:actin cytoskeleton"/>
    <property type="evidence" value="ECO:0007669"/>
    <property type="project" value="TreeGrafter"/>
</dbReference>
<accession>A0A8J6HR94</accession>
<dbReference type="GO" id="GO:0005737">
    <property type="term" value="C:cytoplasm"/>
    <property type="evidence" value="ECO:0007669"/>
    <property type="project" value="TreeGrafter"/>
</dbReference>
<dbReference type="Gene3D" id="3.80.10.10">
    <property type="entry name" value="Ribonuclease Inhibitor"/>
    <property type="match status" value="1"/>
</dbReference>
<evidence type="ECO:0000256" key="1">
    <source>
        <dbReference type="ARBA" id="ARBA00022614"/>
    </source>
</evidence>
<sequence>MYSLPSLKRLNMSENEITELSSAMEQWQKLETLNLSHNKLTSLPASLCKISTLRRLYVNDNRLDFEGIPSGIGKLGSLENFSAANNQLEMIPEGLCRCGSLKKLNLSSNRLITLPDTIHLINDLVAVDLRNNPDLIMPPKPAEMTRGAGLEFYNIDFSLQNQLRLAGANVPVPTPAQNPSKDPIARKMRLRRGRRDHEEADQDQAKILKGMKDIAKEKNLSMQADDPKAESLKPKRWDETLEKPPLDYSEFFEDDAGQVPGLTIWEIENFLPNRIDEVAYGKFYEGDCYIVLKTTQEENELLNWEIYFWIGEKAPLDKRACSAIHAVNLRNYLGAQCRTIREEQGDESEEFLNLFDTQITYIEGGRTCSGFFTVEDNIFETRFYRSHAAGPSIHLEPVAVCVESLDPRFVFILDTGMKIFIWNGKKAKNTLKSKSRLLCEKINKNERKNKAELITESMGNETREFWVALGEPEGAPPEEPLQEHVDSDFVPVPPRLYQIQLGMGYLELPQVEVPHGKLVNKLLNSKNVYILDCYLDVFVWIGKKSTRLVNAAAVKLCEELFNMIDRPDYAVVTRVREGTEPQGRSTMDSVYILDHLTRNELRKKGGRIMCALFVDFRAAFDKVDRVKMFECMRERERGISEWLVRKIEEIYARTRNKVKVGEKEGEWYYIFKCKFIGWDEVIAVDFTRTAESVQKTGADLTKWARQQETKHDLTALFTPRQPPMPLTEAQQLMEEWNEDLEVMEALVLEGKKFVRLPEEELGHFYSMDCYVFLCRYWMPIDDESDGVEQASDADDFHCVVYFWQGREASNMGWLTFTNKKT</sequence>
<dbReference type="InterPro" id="IPR007123">
    <property type="entry name" value="Gelsolin-like_dom"/>
</dbReference>
<feature type="domain" description="Gelsolin-like" evidence="3">
    <location>
        <begin position="274"/>
        <end position="352"/>
    </location>
</feature>
<evidence type="ECO:0000259" key="3">
    <source>
        <dbReference type="Pfam" id="PF00626"/>
    </source>
</evidence>
<feature type="domain" description="Gelsolin-like" evidence="3">
    <location>
        <begin position="511"/>
        <end position="582"/>
    </location>
</feature>
<dbReference type="GO" id="GO:0030239">
    <property type="term" value="P:myofibril assembly"/>
    <property type="evidence" value="ECO:0007669"/>
    <property type="project" value="TreeGrafter"/>
</dbReference>
<dbReference type="PROSITE" id="PS51450">
    <property type="entry name" value="LRR"/>
    <property type="match status" value="2"/>
</dbReference>
<evidence type="ECO:0000313" key="6">
    <source>
        <dbReference type="Proteomes" id="UP000719412"/>
    </source>
</evidence>
<dbReference type="EMBL" id="JABDTM020016569">
    <property type="protein sequence ID" value="KAH0818818.1"/>
    <property type="molecule type" value="Genomic_DNA"/>
</dbReference>
<dbReference type="SUPFAM" id="SSF52058">
    <property type="entry name" value="L domain-like"/>
    <property type="match status" value="1"/>
</dbReference>
<dbReference type="GO" id="GO:0051014">
    <property type="term" value="P:actin filament severing"/>
    <property type="evidence" value="ECO:0007669"/>
    <property type="project" value="TreeGrafter"/>
</dbReference>
<evidence type="ECO:0000313" key="5">
    <source>
        <dbReference type="EMBL" id="KAH0818818.1"/>
    </source>
</evidence>
<gene>
    <name evidence="5" type="ORF">GEV33_003973</name>
</gene>
<dbReference type="CDD" id="cd11290">
    <property type="entry name" value="gelsolin_S1_like"/>
    <property type="match status" value="1"/>
</dbReference>
<keyword evidence="6" id="KW-1185">Reference proteome</keyword>
<dbReference type="InterPro" id="IPR032675">
    <property type="entry name" value="LRR_dom_sf"/>
</dbReference>
<evidence type="ECO:0008006" key="7">
    <source>
        <dbReference type="Google" id="ProtNLM"/>
    </source>
</evidence>
<dbReference type="GO" id="GO:0051015">
    <property type="term" value="F:actin filament binding"/>
    <property type="evidence" value="ECO:0007669"/>
    <property type="project" value="InterPro"/>
</dbReference>
<proteinExistence type="predicted"/>
<dbReference type="Gene3D" id="3.40.20.10">
    <property type="entry name" value="Severin"/>
    <property type="match status" value="4"/>
</dbReference>